<proteinExistence type="predicted"/>
<dbReference type="AlphaFoldDB" id="A0A1X7V6P1"/>
<organism evidence="1">
    <name type="scientific">Amphimedon queenslandica</name>
    <name type="common">Sponge</name>
    <dbReference type="NCBI Taxonomy" id="400682"/>
    <lineage>
        <taxon>Eukaryota</taxon>
        <taxon>Metazoa</taxon>
        <taxon>Porifera</taxon>
        <taxon>Demospongiae</taxon>
        <taxon>Heteroscleromorpha</taxon>
        <taxon>Haplosclerida</taxon>
        <taxon>Niphatidae</taxon>
        <taxon>Amphimedon</taxon>
    </lineage>
</organism>
<dbReference type="EnsemblMetazoa" id="Aqu2.1.35663_001">
    <property type="protein sequence ID" value="Aqu2.1.35663_001"/>
    <property type="gene ID" value="Aqu2.1.35663"/>
</dbReference>
<sequence>MFQYEKCKELESEGTTTICLFCKVVTCQKINELMLGSLETEITESAYVDVVDESESTAKIDKKTRQKLEKLRDQRSITAGLETAL</sequence>
<accession>A0A1X7V6P1</accession>
<dbReference type="InParanoid" id="A0A1X7V6P1"/>
<evidence type="ECO:0000313" key="1">
    <source>
        <dbReference type="EnsemblMetazoa" id="Aqu2.1.35663_001"/>
    </source>
</evidence>
<protein>
    <submittedName>
        <fullName evidence="1">Uncharacterized protein</fullName>
    </submittedName>
</protein>
<name>A0A1X7V6P1_AMPQE</name>
<reference evidence="1" key="1">
    <citation type="submission" date="2017-05" db="UniProtKB">
        <authorList>
            <consortium name="EnsemblMetazoa"/>
        </authorList>
    </citation>
    <scope>IDENTIFICATION</scope>
</reference>